<dbReference type="EMBL" id="MFSQ01000116">
    <property type="protein sequence ID" value="OGI38609.1"/>
    <property type="molecule type" value="Genomic_DNA"/>
</dbReference>
<dbReference type="InterPro" id="IPR002645">
    <property type="entry name" value="STAS_dom"/>
</dbReference>
<dbReference type="PANTHER" id="PTHR35849">
    <property type="entry name" value="BLR2341 PROTEIN"/>
    <property type="match status" value="1"/>
</dbReference>
<evidence type="ECO:0000259" key="1">
    <source>
        <dbReference type="PROSITE" id="PS50801"/>
    </source>
</evidence>
<dbReference type="PANTHER" id="PTHR35849:SF1">
    <property type="entry name" value="INTERMEMBRANE PHOSPHOLIPID TRANSPORT SYSTEM BINDING PROTEIN MLAB"/>
    <property type="match status" value="1"/>
</dbReference>
<gene>
    <name evidence="2" type="ORF">A2140_06035</name>
</gene>
<dbReference type="PROSITE" id="PS50801">
    <property type="entry name" value="STAS"/>
    <property type="match status" value="1"/>
</dbReference>
<proteinExistence type="predicted"/>
<sequence>MAEADTSAGALERQDGTVAITGSLTFQTVPDFFTRSGAWFRETNGPLVFNLAGVTLADSAGVALLLEWSRMARTNGREIRFINTPAQVRTQLEVNGLTRALGV</sequence>
<evidence type="ECO:0000313" key="2">
    <source>
        <dbReference type="EMBL" id="OGI38609.1"/>
    </source>
</evidence>
<dbReference type="SUPFAM" id="SSF52091">
    <property type="entry name" value="SpoIIaa-like"/>
    <property type="match status" value="1"/>
</dbReference>
<dbReference type="InterPro" id="IPR052746">
    <property type="entry name" value="MlaB_ABC_Transporter"/>
</dbReference>
<reference evidence="2 3" key="1">
    <citation type="journal article" date="2016" name="Nat. Commun.">
        <title>Thousands of microbial genomes shed light on interconnected biogeochemical processes in an aquifer system.</title>
        <authorList>
            <person name="Anantharaman K."/>
            <person name="Brown C.T."/>
            <person name="Hug L.A."/>
            <person name="Sharon I."/>
            <person name="Castelle C.J."/>
            <person name="Probst A.J."/>
            <person name="Thomas B.C."/>
            <person name="Singh A."/>
            <person name="Wilkins M.J."/>
            <person name="Karaoz U."/>
            <person name="Brodie E.L."/>
            <person name="Williams K.H."/>
            <person name="Hubbard S.S."/>
            <person name="Banfield J.F."/>
        </authorList>
    </citation>
    <scope>NUCLEOTIDE SEQUENCE [LARGE SCALE GENOMIC DNA]</scope>
</reference>
<evidence type="ECO:0000313" key="3">
    <source>
        <dbReference type="Proteomes" id="UP000178379"/>
    </source>
</evidence>
<dbReference type="CDD" id="cd07043">
    <property type="entry name" value="STAS_anti-anti-sigma_factors"/>
    <property type="match status" value="1"/>
</dbReference>
<feature type="domain" description="STAS" evidence="1">
    <location>
        <begin position="18"/>
        <end position="103"/>
    </location>
</feature>
<dbReference type="AlphaFoldDB" id="A0A1F6T0X8"/>
<accession>A0A1F6T0X8</accession>
<dbReference type="InterPro" id="IPR058548">
    <property type="entry name" value="MlaB-like_STAS"/>
</dbReference>
<dbReference type="STRING" id="1817756.A2140_06035"/>
<name>A0A1F6T0X8_9PROT</name>
<organism evidence="2 3">
    <name type="scientific">Candidatus Muproteobacteria bacterium RBG_16_62_13</name>
    <dbReference type="NCBI Taxonomy" id="1817756"/>
    <lineage>
        <taxon>Bacteria</taxon>
        <taxon>Pseudomonadati</taxon>
        <taxon>Pseudomonadota</taxon>
        <taxon>Candidatus Muproteobacteria</taxon>
    </lineage>
</organism>
<dbReference type="Pfam" id="PF13466">
    <property type="entry name" value="STAS_2"/>
    <property type="match status" value="1"/>
</dbReference>
<protein>
    <recommendedName>
        <fullName evidence="1">STAS domain-containing protein</fullName>
    </recommendedName>
</protein>
<dbReference type="InterPro" id="IPR036513">
    <property type="entry name" value="STAS_dom_sf"/>
</dbReference>
<dbReference type="Proteomes" id="UP000178379">
    <property type="component" value="Unassembled WGS sequence"/>
</dbReference>
<comment type="caution">
    <text evidence="2">The sequence shown here is derived from an EMBL/GenBank/DDBJ whole genome shotgun (WGS) entry which is preliminary data.</text>
</comment>
<dbReference type="Gene3D" id="3.30.750.24">
    <property type="entry name" value="STAS domain"/>
    <property type="match status" value="1"/>
</dbReference>